<dbReference type="InterPro" id="IPR011991">
    <property type="entry name" value="ArsR-like_HTH"/>
</dbReference>
<dbReference type="SUPFAM" id="SSF46785">
    <property type="entry name" value="Winged helix' DNA-binding domain"/>
    <property type="match status" value="1"/>
</dbReference>
<dbReference type="Pfam" id="PF12840">
    <property type="entry name" value="HTH_20"/>
    <property type="match status" value="1"/>
</dbReference>
<organism evidence="2 3">
    <name type="scientific">Streptomyces albiaxialis</name>
    <dbReference type="NCBI Taxonomy" id="329523"/>
    <lineage>
        <taxon>Bacteria</taxon>
        <taxon>Bacillati</taxon>
        <taxon>Actinomycetota</taxon>
        <taxon>Actinomycetes</taxon>
        <taxon>Kitasatosporales</taxon>
        <taxon>Streptomycetaceae</taxon>
        <taxon>Streptomyces</taxon>
    </lineage>
</organism>
<dbReference type="CDD" id="cd00090">
    <property type="entry name" value="HTH_ARSR"/>
    <property type="match status" value="1"/>
</dbReference>
<feature type="domain" description="HTH arsR-type" evidence="1">
    <location>
        <begin position="81"/>
        <end position="179"/>
    </location>
</feature>
<evidence type="ECO:0000259" key="1">
    <source>
        <dbReference type="PROSITE" id="PS50987"/>
    </source>
</evidence>
<evidence type="ECO:0000313" key="3">
    <source>
        <dbReference type="Proteomes" id="UP001500016"/>
    </source>
</evidence>
<evidence type="ECO:0000313" key="2">
    <source>
        <dbReference type="EMBL" id="GAA2079109.1"/>
    </source>
</evidence>
<reference evidence="2 3" key="1">
    <citation type="journal article" date="2019" name="Int. J. Syst. Evol. Microbiol.">
        <title>The Global Catalogue of Microorganisms (GCM) 10K type strain sequencing project: providing services to taxonomists for standard genome sequencing and annotation.</title>
        <authorList>
            <consortium name="The Broad Institute Genomics Platform"/>
            <consortium name="The Broad Institute Genome Sequencing Center for Infectious Disease"/>
            <person name="Wu L."/>
            <person name="Ma J."/>
        </authorList>
    </citation>
    <scope>NUCLEOTIDE SEQUENCE [LARGE SCALE GENOMIC DNA]</scope>
    <source>
        <strain evidence="2 3">JCM 15478</strain>
    </source>
</reference>
<gene>
    <name evidence="2" type="ORF">GCM10009801_36410</name>
</gene>
<protein>
    <recommendedName>
        <fullName evidence="1">HTH arsR-type domain-containing protein</fullName>
    </recommendedName>
</protein>
<dbReference type="PROSITE" id="PS50987">
    <property type="entry name" value="HTH_ARSR_2"/>
    <property type="match status" value="1"/>
</dbReference>
<dbReference type="InterPro" id="IPR036388">
    <property type="entry name" value="WH-like_DNA-bd_sf"/>
</dbReference>
<dbReference type="EMBL" id="BAAAPE010000009">
    <property type="protein sequence ID" value="GAA2079109.1"/>
    <property type="molecule type" value="Genomic_DNA"/>
</dbReference>
<dbReference type="Gene3D" id="1.10.10.10">
    <property type="entry name" value="Winged helix-like DNA-binding domain superfamily/Winged helix DNA-binding domain"/>
    <property type="match status" value="1"/>
</dbReference>
<dbReference type="SMART" id="SM00418">
    <property type="entry name" value="HTH_ARSR"/>
    <property type="match status" value="1"/>
</dbReference>
<sequence length="183" mass="19845">MGTPCSGPSGAALYWHIGAIHTRLGTVTDRSVSGSNSALTERSSHRFAYYDNDRSTAPVKLRCLSYDEGVPTTTAVRRLPHPAREEIRLATVLHALSDPMRLRIVTALDPHGEGEGLGATCSEVDLPVSPSTVTHHFRVLREAGVINQCYRGTAKINCLRRTDLDALYPGLLDAVLAAAKREL</sequence>
<proteinExistence type="predicted"/>
<name>A0ABN2W3V8_9ACTN</name>
<dbReference type="Proteomes" id="UP001500016">
    <property type="component" value="Unassembled WGS sequence"/>
</dbReference>
<keyword evidence="3" id="KW-1185">Reference proteome</keyword>
<accession>A0ABN2W3V8</accession>
<dbReference type="InterPro" id="IPR036390">
    <property type="entry name" value="WH_DNA-bd_sf"/>
</dbReference>
<comment type="caution">
    <text evidence="2">The sequence shown here is derived from an EMBL/GenBank/DDBJ whole genome shotgun (WGS) entry which is preliminary data.</text>
</comment>
<dbReference type="PRINTS" id="PR00778">
    <property type="entry name" value="HTHARSR"/>
</dbReference>
<dbReference type="InterPro" id="IPR001845">
    <property type="entry name" value="HTH_ArsR_DNA-bd_dom"/>
</dbReference>